<evidence type="ECO:0000313" key="2">
    <source>
        <dbReference type="Ensembl" id="ENSECRP00000002786.1"/>
    </source>
</evidence>
<dbReference type="Gene3D" id="3.30.70.1820">
    <property type="entry name" value="L1 transposable element, RRM domain"/>
    <property type="match status" value="1"/>
</dbReference>
<evidence type="ECO:0000313" key="3">
    <source>
        <dbReference type="Proteomes" id="UP000694620"/>
    </source>
</evidence>
<dbReference type="Ensembl" id="ENSECRT00000002829.1">
    <property type="protein sequence ID" value="ENSECRP00000002786.1"/>
    <property type="gene ID" value="ENSECRG00000001903.1"/>
</dbReference>
<protein>
    <recommendedName>
        <fullName evidence="4">L1 transposable element RRM domain-containing protein</fullName>
    </recommendedName>
</protein>
<keyword evidence="1" id="KW-0175">Coiled coil</keyword>
<accession>A0A8C4RHV1</accession>
<dbReference type="AlphaFoldDB" id="A0A8C4RHV1"/>
<dbReference type="GeneTree" id="ENSGT00980000202048"/>
<evidence type="ECO:0000256" key="1">
    <source>
        <dbReference type="SAM" id="Coils"/>
    </source>
</evidence>
<dbReference type="InterPro" id="IPR004244">
    <property type="entry name" value="Transposase_22"/>
</dbReference>
<reference evidence="2" key="3">
    <citation type="submission" date="2025-09" db="UniProtKB">
        <authorList>
            <consortium name="Ensembl"/>
        </authorList>
    </citation>
    <scope>IDENTIFICATION</scope>
</reference>
<organism evidence="2 3">
    <name type="scientific">Erpetoichthys calabaricus</name>
    <name type="common">Rope fish</name>
    <name type="synonym">Calamoichthys calabaricus</name>
    <dbReference type="NCBI Taxonomy" id="27687"/>
    <lineage>
        <taxon>Eukaryota</taxon>
        <taxon>Metazoa</taxon>
        <taxon>Chordata</taxon>
        <taxon>Craniata</taxon>
        <taxon>Vertebrata</taxon>
        <taxon>Euteleostomi</taxon>
        <taxon>Actinopterygii</taxon>
        <taxon>Polypteriformes</taxon>
        <taxon>Polypteridae</taxon>
        <taxon>Erpetoichthys</taxon>
    </lineage>
</organism>
<feature type="coiled-coil region" evidence="1">
    <location>
        <begin position="27"/>
        <end position="123"/>
    </location>
</feature>
<evidence type="ECO:0008006" key="4">
    <source>
        <dbReference type="Google" id="ProtNLM"/>
    </source>
</evidence>
<reference evidence="2" key="2">
    <citation type="submission" date="2025-08" db="UniProtKB">
        <authorList>
            <consortium name="Ensembl"/>
        </authorList>
    </citation>
    <scope>IDENTIFICATION</scope>
</reference>
<sequence length="298" mass="34597">MALQSALSSTPCKPEALAVEHESRNYLSELKEMIATLATAISELKKDIQKNMKKEINGFLKINKKLRLEMQELQQDNKDLEKRIYNRFDATFESMLRKIEEHIQENESKLRELADQLEDVKQTFTTRIETAQHFASTANGKATAANFECKKLGDRLATLEDGCRRNNIRVEGLPENRESPNPVKLVAELFSKIIGEDFKSDTEIAAAYRIRGSNTSTPRTLIVRFERLQFKLNVMALLRQKQAIIFENNHIRIFPDYSPSTAAKRATFYNIKQWLWKADIRYTEKELRNRILSWHEAT</sequence>
<reference evidence="2" key="1">
    <citation type="submission" date="2021-06" db="EMBL/GenBank/DDBJ databases">
        <authorList>
            <consortium name="Wellcome Sanger Institute Data Sharing"/>
        </authorList>
    </citation>
    <scope>NUCLEOTIDE SEQUENCE [LARGE SCALE GENOMIC DNA]</scope>
</reference>
<keyword evidence="3" id="KW-1185">Reference proteome</keyword>
<proteinExistence type="predicted"/>
<dbReference type="PANTHER" id="PTHR11505">
    <property type="entry name" value="L1 TRANSPOSABLE ELEMENT-RELATED"/>
    <property type="match status" value="1"/>
</dbReference>
<dbReference type="Proteomes" id="UP000694620">
    <property type="component" value="Chromosome 3"/>
</dbReference>
<name>A0A8C4RHV1_ERPCA</name>